<dbReference type="InterPro" id="IPR016918">
    <property type="entry name" value="UCP029394"/>
</dbReference>
<evidence type="ECO:0000313" key="2">
    <source>
        <dbReference type="Proteomes" id="UP001205560"/>
    </source>
</evidence>
<dbReference type="Gene3D" id="3.10.450.50">
    <property type="match status" value="1"/>
</dbReference>
<dbReference type="InterPro" id="IPR032710">
    <property type="entry name" value="NTF2-like_dom_sf"/>
</dbReference>
<evidence type="ECO:0000313" key="1">
    <source>
        <dbReference type="EMBL" id="MCS0591887.1"/>
    </source>
</evidence>
<organism evidence="1 2">
    <name type="scientific">Massilia norwichensis</name>
    <dbReference type="NCBI Taxonomy" id="1442366"/>
    <lineage>
        <taxon>Bacteria</taxon>
        <taxon>Pseudomonadati</taxon>
        <taxon>Pseudomonadota</taxon>
        <taxon>Betaproteobacteria</taxon>
        <taxon>Burkholderiales</taxon>
        <taxon>Oxalobacteraceae</taxon>
        <taxon>Telluria group</taxon>
        <taxon>Massilia</taxon>
    </lineage>
</organism>
<gene>
    <name evidence="1" type="ORF">NX782_22100</name>
</gene>
<dbReference type="PIRSF" id="PIRSF029394">
    <property type="entry name" value="UCP029394"/>
    <property type="match status" value="1"/>
</dbReference>
<dbReference type="EMBL" id="JANUGX010000033">
    <property type="protein sequence ID" value="MCS0591887.1"/>
    <property type="molecule type" value="Genomic_DNA"/>
</dbReference>
<protein>
    <submittedName>
        <fullName evidence="1">DUF4440 domain-containing protein</fullName>
    </submittedName>
</protein>
<proteinExistence type="predicted"/>
<accession>A0ABT2ACI5</accession>
<dbReference type="RefSeq" id="WP_258847651.1">
    <property type="nucleotide sequence ID" value="NZ_JANUGX010000033.1"/>
</dbReference>
<name>A0ABT2ACI5_9BURK</name>
<keyword evidence="2" id="KW-1185">Reference proteome</keyword>
<reference evidence="1 2" key="1">
    <citation type="submission" date="2022-08" db="EMBL/GenBank/DDBJ databases">
        <title>Reclassification of Massilia species as members of the genera Telluria, Duganella, Pseudoduganella, Mokoshia gen. nov. and Zemynaea gen. nov. using orthogonal and non-orthogonal genome-based approaches.</title>
        <authorList>
            <person name="Bowman J.P."/>
        </authorList>
    </citation>
    <scope>NUCLEOTIDE SEQUENCE [LARGE SCALE GENOMIC DNA]</scope>
    <source>
        <strain evidence="1 2">LMG 28164</strain>
    </source>
</reference>
<sequence>MNIYFKEVLNAHTAIENWLGKGTGALQDVLGRFSPRFSMITPTGNCLDHEALSRLFTAQRHGRPGLVIHIDSMILLEEWPHGALVKYREHQHSSQTGTTVRWSTVAFVMENGGPLWRHLHETWACS</sequence>
<dbReference type="SUPFAM" id="SSF54427">
    <property type="entry name" value="NTF2-like"/>
    <property type="match status" value="1"/>
</dbReference>
<dbReference type="Proteomes" id="UP001205560">
    <property type="component" value="Unassembled WGS sequence"/>
</dbReference>
<comment type="caution">
    <text evidence="1">The sequence shown here is derived from an EMBL/GenBank/DDBJ whole genome shotgun (WGS) entry which is preliminary data.</text>
</comment>